<keyword evidence="9" id="KW-1185">Reference proteome</keyword>
<dbReference type="Gene3D" id="1.20.1250.20">
    <property type="entry name" value="MFS general substrate transporter like domains"/>
    <property type="match status" value="1"/>
</dbReference>
<dbReference type="GO" id="GO:0005886">
    <property type="term" value="C:plasma membrane"/>
    <property type="evidence" value="ECO:0007669"/>
    <property type="project" value="UniProtKB-SubCell"/>
</dbReference>
<organism evidence="8 9">
    <name type="scientific">Streptococcus cuniculi</name>
    <dbReference type="NCBI Taxonomy" id="1432788"/>
    <lineage>
        <taxon>Bacteria</taxon>
        <taxon>Bacillati</taxon>
        <taxon>Bacillota</taxon>
        <taxon>Bacilli</taxon>
        <taxon>Lactobacillales</taxon>
        <taxon>Streptococcaceae</taxon>
        <taxon>Streptococcus</taxon>
    </lineage>
</organism>
<dbReference type="Pfam" id="PF07690">
    <property type="entry name" value="MFS_1"/>
    <property type="match status" value="1"/>
</dbReference>
<dbReference type="Proteomes" id="UP000186890">
    <property type="component" value="Unassembled WGS sequence"/>
</dbReference>
<dbReference type="PANTHER" id="PTHR23523:SF2">
    <property type="entry name" value="2-NITROIMIDAZOLE TRANSPORTER"/>
    <property type="match status" value="1"/>
</dbReference>
<dbReference type="PANTHER" id="PTHR23523">
    <property type="match status" value="1"/>
</dbReference>
<keyword evidence="3 6" id="KW-0812">Transmembrane</keyword>
<comment type="subcellular location">
    <subcellularLocation>
        <location evidence="1">Cell membrane</location>
        <topology evidence="1">Multi-pass membrane protein</topology>
    </subcellularLocation>
</comment>
<dbReference type="InterPro" id="IPR052524">
    <property type="entry name" value="MFS_Cyanate_Porter"/>
</dbReference>
<feature type="transmembrane region" description="Helical" evidence="6">
    <location>
        <begin position="97"/>
        <end position="120"/>
    </location>
</feature>
<feature type="domain" description="Major facilitator superfamily (MFS) profile" evidence="7">
    <location>
        <begin position="4"/>
        <end position="385"/>
    </location>
</feature>
<evidence type="ECO:0000256" key="3">
    <source>
        <dbReference type="ARBA" id="ARBA00022692"/>
    </source>
</evidence>
<gene>
    <name evidence="8" type="ORF">BU202_00455</name>
</gene>
<feature type="transmembrane region" description="Helical" evidence="6">
    <location>
        <begin position="360"/>
        <end position="381"/>
    </location>
</feature>
<accession>A0A1Q8EAI9</accession>
<dbReference type="GO" id="GO:0022857">
    <property type="term" value="F:transmembrane transporter activity"/>
    <property type="evidence" value="ECO:0007669"/>
    <property type="project" value="InterPro"/>
</dbReference>
<protein>
    <submittedName>
        <fullName evidence="8">MFS transporter</fullName>
    </submittedName>
</protein>
<evidence type="ECO:0000256" key="4">
    <source>
        <dbReference type="ARBA" id="ARBA00022989"/>
    </source>
</evidence>
<evidence type="ECO:0000256" key="5">
    <source>
        <dbReference type="ARBA" id="ARBA00023136"/>
    </source>
</evidence>
<feature type="transmembrane region" description="Helical" evidence="6">
    <location>
        <begin position="157"/>
        <end position="176"/>
    </location>
</feature>
<keyword evidence="4 6" id="KW-1133">Transmembrane helix</keyword>
<feature type="transmembrane region" description="Helical" evidence="6">
    <location>
        <begin position="74"/>
        <end position="91"/>
    </location>
</feature>
<evidence type="ECO:0000313" key="8">
    <source>
        <dbReference type="EMBL" id="OLF48796.1"/>
    </source>
</evidence>
<evidence type="ECO:0000256" key="1">
    <source>
        <dbReference type="ARBA" id="ARBA00004651"/>
    </source>
</evidence>
<feature type="transmembrane region" description="Helical" evidence="6">
    <location>
        <begin position="295"/>
        <end position="316"/>
    </location>
</feature>
<proteinExistence type="predicted"/>
<dbReference type="RefSeq" id="WP_075103842.1">
    <property type="nucleotide sequence ID" value="NZ_MSJM01000001.1"/>
</dbReference>
<evidence type="ECO:0000256" key="6">
    <source>
        <dbReference type="SAM" id="Phobius"/>
    </source>
</evidence>
<feature type="transmembrane region" description="Helical" evidence="6">
    <location>
        <begin position="337"/>
        <end position="354"/>
    </location>
</feature>
<reference evidence="9" key="1">
    <citation type="submission" date="2016-12" db="EMBL/GenBank/DDBJ databases">
        <authorList>
            <person name="Gulvik C.A."/>
        </authorList>
    </citation>
    <scope>NUCLEOTIDE SEQUENCE [LARGE SCALE GENOMIC DNA]</scope>
    <source>
        <strain evidence="9">NED12-00049-6B</strain>
    </source>
</reference>
<feature type="transmembrane region" description="Helical" evidence="6">
    <location>
        <begin position="132"/>
        <end position="151"/>
    </location>
</feature>
<dbReference type="SUPFAM" id="SSF103473">
    <property type="entry name" value="MFS general substrate transporter"/>
    <property type="match status" value="1"/>
</dbReference>
<comment type="caution">
    <text evidence="8">The sequence shown here is derived from an EMBL/GenBank/DDBJ whole genome shotgun (WGS) entry which is preliminary data.</text>
</comment>
<evidence type="ECO:0000313" key="9">
    <source>
        <dbReference type="Proteomes" id="UP000186890"/>
    </source>
</evidence>
<keyword evidence="5 6" id="KW-0472">Membrane</keyword>
<feature type="transmembrane region" description="Helical" evidence="6">
    <location>
        <begin position="197"/>
        <end position="218"/>
    </location>
</feature>
<evidence type="ECO:0000256" key="2">
    <source>
        <dbReference type="ARBA" id="ARBA00022448"/>
    </source>
</evidence>
<dbReference type="OrthoDB" id="9797740at2"/>
<dbReference type="InterPro" id="IPR036259">
    <property type="entry name" value="MFS_trans_sf"/>
</dbReference>
<dbReference type="AlphaFoldDB" id="A0A1Q8EAI9"/>
<evidence type="ECO:0000259" key="7">
    <source>
        <dbReference type="PROSITE" id="PS50850"/>
    </source>
</evidence>
<sequence length="388" mass="41752">MKKQTFFIALGIVMLGAVMRVPITAIPPILTDIASSLGVSVSELGILTSIPLLMFALCSSLAPKLASMLGMERLMGGVLFLMVLGSLLRIINLPFLYLGTIVVGATIAVINVLLPSIVAANFPQRIGLYTTLYITVMGVTSTLASMVAVPIVSATSWQFFILLVTGLIGLAFVCWLPNMKESHRVEEKVQEKTTVSLWKNKAAVVFLVFSGLQSMLFYTELTWLPTMAQTAGLEQAQAGFLAGIFSLVSIPMSMITPGIISRLKKEQRAIMMIGLSCLTLLGLVLILFAPASFTMWLMIHLFLGVSVSALFPYMMLSLSLKTSNSQATARLSGMVQTGGYLIAAVGPAALGYSYSVAASWFPLVISLIIVTLAMMVTIYVIEKEDVIV</sequence>
<keyword evidence="2" id="KW-0813">Transport</keyword>
<feature type="transmembrane region" description="Helical" evidence="6">
    <location>
        <begin position="238"/>
        <end position="257"/>
    </location>
</feature>
<dbReference type="PROSITE" id="PS50850">
    <property type="entry name" value="MFS"/>
    <property type="match status" value="1"/>
</dbReference>
<dbReference type="InterPro" id="IPR020846">
    <property type="entry name" value="MFS_dom"/>
</dbReference>
<feature type="transmembrane region" description="Helical" evidence="6">
    <location>
        <begin position="269"/>
        <end position="289"/>
    </location>
</feature>
<feature type="transmembrane region" description="Helical" evidence="6">
    <location>
        <begin position="44"/>
        <end position="62"/>
    </location>
</feature>
<dbReference type="EMBL" id="MSJM01000001">
    <property type="protein sequence ID" value="OLF48796.1"/>
    <property type="molecule type" value="Genomic_DNA"/>
</dbReference>
<name>A0A1Q8EAI9_9STRE</name>
<dbReference type="InterPro" id="IPR011701">
    <property type="entry name" value="MFS"/>
</dbReference>